<dbReference type="PANTHER" id="PTHR21600">
    <property type="entry name" value="MITOCHONDRIAL RNA PSEUDOURIDINE SYNTHASE"/>
    <property type="match status" value="1"/>
</dbReference>
<proteinExistence type="inferred from homology"/>
<accession>A0A1V4IAF2</accession>
<dbReference type="InterPro" id="IPR006224">
    <property type="entry name" value="PsdUridine_synth_RluA-like_CS"/>
</dbReference>
<dbReference type="GO" id="GO:0003723">
    <property type="term" value="F:RNA binding"/>
    <property type="evidence" value="ECO:0007669"/>
    <property type="project" value="UniProtKB-KW"/>
</dbReference>
<evidence type="ECO:0000313" key="10">
    <source>
        <dbReference type="Proteomes" id="UP000190140"/>
    </source>
</evidence>
<dbReference type="SMART" id="SM00363">
    <property type="entry name" value="S4"/>
    <property type="match status" value="1"/>
</dbReference>
<organism evidence="9 10">
    <name type="scientific">Alkalithermobacter paradoxus</name>
    <dbReference type="NCBI Taxonomy" id="29349"/>
    <lineage>
        <taxon>Bacteria</taxon>
        <taxon>Bacillati</taxon>
        <taxon>Bacillota</taxon>
        <taxon>Clostridia</taxon>
        <taxon>Peptostreptococcales</taxon>
        <taxon>Tepidibacteraceae</taxon>
        <taxon>Alkalithermobacter</taxon>
    </lineage>
</organism>
<dbReference type="OrthoDB" id="9807829at2"/>
<keyword evidence="4 7" id="KW-0413">Isomerase</keyword>
<dbReference type="AlphaFoldDB" id="A0A1V4IAF2"/>
<reference evidence="9 10" key="1">
    <citation type="submission" date="2017-03" db="EMBL/GenBank/DDBJ databases">
        <title>Genome sequence of Clostridium thermoalcaliphilum DSM 7309.</title>
        <authorList>
            <person name="Poehlein A."/>
            <person name="Daniel R."/>
        </authorList>
    </citation>
    <scope>NUCLEOTIDE SEQUENCE [LARGE SCALE GENOMIC DNA]</scope>
    <source>
        <strain evidence="9 10">DSM 7309</strain>
    </source>
</reference>
<dbReference type="Proteomes" id="UP000190140">
    <property type="component" value="Unassembled WGS sequence"/>
</dbReference>
<evidence type="ECO:0000256" key="1">
    <source>
        <dbReference type="ARBA" id="ARBA00000073"/>
    </source>
</evidence>
<evidence type="ECO:0000256" key="7">
    <source>
        <dbReference type="RuleBase" id="RU362028"/>
    </source>
</evidence>
<dbReference type="FunFam" id="3.30.2350.10:FF:000006">
    <property type="entry name" value="Pseudouridine synthase"/>
    <property type="match status" value="1"/>
</dbReference>
<evidence type="ECO:0000256" key="5">
    <source>
        <dbReference type="PIRSR" id="PIRSR606225-1"/>
    </source>
</evidence>
<sequence>MDIREFIVSDEEEGLRLDVFLSNELGEMSRSYIQRLIKDKLVNVNEKIEKSSYLVKEDDNIKINIPEPKLLKIEPENIHVDIVYEDDDVIVVNKPQGMVVHPAPGNYSGTLVNALLYICKDKLSSINGVIRPGIVHRIDKDTSGLLMIAKNNVAHNFLASQLKEHSITRKYEMICYGVLKEDKITVNAPIGRNPVDRLKMAVVNGGKEAITHFKVIERFEKYTHVEATLETGRTHQIRVHMSYIKHPLLGDPVYGPKNTKFNLNGQMLHARTLGFIHPTTKEYMEFTSDLPDYFKKILNAID</sequence>
<evidence type="ECO:0000313" key="9">
    <source>
        <dbReference type="EMBL" id="OPJ56893.1"/>
    </source>
</evidence>
<dbReference type="PROSITE" id="PS01129">
    <property type="entry name" value="PSI_RLU"/>
    <property type="match status" value="1"/>
</dbReference>
<dbReference type="Pfam" id="PF00849">
    <property type="entry name" value="PseudoU_synth_2"/>
    <property type="match status" value="1"/>
</dbReference>
<dbReference type="EC" id="5.4.99.-" evidence="7"/>
<dbReference type="Gene3D" id="3.10.290.10">
    <property type="entry name" value="RNA-binding S4 domain"/>
    <property type="match status" value="1"/>
</dbReference>
<dbReference type="SUPFAM" id="SSF55174">
    <property type="entry name" value="Alpha-L RNA-binding motif"/>
    <property type="match status" value="1"/>
</dbReference>
<dbReference type="STRING" id="29349.CLOTH_01750"/>
<feature type="active site" evidence="5">
    <location>
        <position position="139"/>
    </location>
</feature>
<dbReference type="InterPro" id="IPR020103">
    <property type="entry name" value="PsdUridine_synth_cat_dom_sf"/>
</dbReference>
<dbReference type="NCBIfam" id="TIGR00005">
    <property type="entry name" value="rluA_subfam"/>
    <property type="match status" value="1"/>
</dbReference>
<dbReference type="GO" id="GO:0000455">
    <property type="term" value="P:enzyme-directed rRNA pseudouridine synthesis"/>
    <property type="evidence" value="ECO:0007669"/>
    <property type="project" value="TreeGrafter"/>
</dbReference>
<gene>
    <name evidence="9" type="primary">rluD_1</name>
    <name evidence="9" type="ORF">CLOTH_01750</name>
</gene>
<dbReference type="InterPro" id="IPR006225">
    <property type="entry name" value="PsdUridine_synth_RluC/D"/>
</dbReference>
<dbReference type="EMBL" id="MZGW01000001">
    <property type="protein sequence ID" value="OPJ56893.1"/>
    <property type="molecule type" value="Genomic_DNA"/>
</dbReference>
<evidence type="ECO:0000259" key="8">
    <source>
        <dbReference type="SMART" id="SM00363"/>
    </source>
</evidence>
<dbReference type="Gene3D" id="3.30.2350.10">
    <property type="entry name" value="Pseudouridine synthase"/>
    <property type="match status" value="1"/>
</dbReference>
<comment type="catalytic activity">
    <reaction evidence="1 7">
        <text>a uridine in RNA = a pseudouridine in RNA</text>
        <dbReference type="Rhea" id="RHEA:48348"/>
        <dbReference type="Rhea" id="RHEA-COMP:12068"/>
        <dbReference type="Rhea" id="RHEA-COMP:12069"/>
        <dbReference type="ChEBI" id="CHEBI:65314"/>
        <dbReference type="ChEBI" id="CHEBI:65315"/>
    </reaction>
</comment>
<dbReference type="InterPro" id="IPR050188">
    <property type="entry name" value="RluA_PseudoU_synthase"/>
</dbReference>
<protein>
    <recommendedName>
        <fullName evidence="7">Pseudouridine synthase</fullName>
        <ecNumber evidence="7">5.4.99.-</ecNumber>
    </recommendedName>
</protein>
<evidence type="ECO:0000256" key="4">
    <source>
        <dbReference type="ARBA" id="ARBA00023235"/>
    </source>
</evidence>
<dbReference type="CDD" id="cd02869">
    <property type="entry name" value="PseudoU_synth_RluA_like"/>
    <property type="match status" value="1"/>
</dbReference>
<dbReference type="CDD" id="cd00165">
    <property type="entry name" value="S4"/>
    <property type="match status" value="1"/>
</dbReference>
<dbReference type="RefSeq" id="WP_079410269.1">
    <property type="nucleotide sequence ID" value="NZ_MZGW01000001.1"/>
</dbReference>
<evidence type="ECO:0000256" key="6">
    <source>
        <dbReference type="PROSITE-ProRule" id="PRU00182"/>
    </source>
</evidence>
<comment type="similarity">
    <text evidence="2 7">Belongs to the pseudouridine synthase RluA family.</text>
</comment>
<dbReference type="InterPro" id="IPR002942">
    <property type="entry name" value="S4_RNA-bd"/>
</dbReference>
<evidence type="ECO:0000256" key="2">
    <source>
        <dbReference type="ARBA" id="ARBA00010876"/>
    </source>
</evidence>
<feature type="domain" description="RNA-binding S4" evidence="8">
    <location>
        <begin position="15"/>
        <end position="79"/>
    </location>
</feature>
<comment type="function">
    <text evidence="7">Responsible for synthesis of pseudouridine from uracil.</text>
</comment>
<dbReference type="PROSITE" id="PS50889">
    <property type="entry name" value="S4"/>
    <property type="match status" value="1"/>
</dbReference>
<dbReference type="InterPro" id="IPR036986">
    <property type="entry name" value="S4_RNA-bd_sf"/>
</dbReference>
<comment type="caution">
    <text evidence="9">The sequence shown here is derived from an EMBL/GenBank/DDBJ whole genome shotgun (WGS) entry which is preliminary data.</text>
</comment>
<keyword evidence="3 6" id="KW-0694">RNA-binding</keyword>
<dbReference type="InterPro" id="IPR006145">
    <property type="entry name" value="PsdUridine_synth_RsuA/RluA"/>
</dbReference>
<dbReference type="GO" id="GO:0120159">
    <property type="term" value="F:rRNA pseudouridine synthase activity"/>
    <property type="evidence" value="ECO:0007669"/>
    <property type="project" value="UniProtKB-ARBA"/>
</dbReference>
<dbReference type="SUPFAM" id="SSF55120">
    <property type="entry name" value="Pseudouridine synthase"/>
    <property type="match status" value="1"/>
</dbReference>
<name>A0A1V4IAF2_9FIRM</name>
<keyword evidence="10" id="KW-1185">Reference proteome</keyword>
<evidence type="ECO:0000256" key="3">
    <source>
        <dbReference type="ARBA" id="ARBA00022884"/>
    </source>
</evidence>
<dbReference type="PANTHER" id="PTHR21600:SF44">
    <property type="entry name" value="RIBOSOMAL LARGE SUBUNIT PSEUDOURIDINE SYNTHASE D"/>
    <property type="match status" value="1"/>
</dbReference>
<dbReference type="Pfam" id="PF01479">
    <property type="entry name" value="S4"/>
    <property type="match status" value="1"/>
</dbReference>